<keyword evidence="2 8" id="KW-0813">Transport</keyword>
<accession>A0A9W7XZZ8</accession>
<sequence>MSLPFNVQRSGSKFGLDDPMSEDPGLFNLSRSERYMAFGACFVVGLVLSVLGTVLIFSGHMAAFAVCYSLGNVISLLGMGFLIGFKRQFKMATQPVRLTAFLIYIGLLIATFVTAFTLKIGVLCLILAICQFCALAWYSASYVPFGRKLIKNLCGACARAI</sequence>
<proteinExistence type="inferred from homology"/>
<keyword evidence="8" id="KW-0333">Golgi apparatus</keyword>
<keyword evidence="4 8" id="KW-0653">Protein transport</keyword>
<comment type="function">
    <text evidence="8">Nonessential protein required for the fusion of transport vesicles derived from the endocytic pathway with the Golgi complex.</text>
</comment>
<dbReference type="GO" id="GO:0015031">
    <property type="term" value="P:protein transport"/>
    <property type="evidence" value="ECO:0007669"/>
    <property type="project" value="UniProtKB-KW"/>
</dbReference>
<feature type="transmembrane region" description="Helical" evidence="8">
    <location>
        <begin position="63"/>
        <end position="84"/>
    </location>
</feature>
<protein>
    <recommendedName>
        <fullName evidence="8">Protein transport protein SFT2</fullName>
    </recommendedName>
</protein>
<name>A0A9W7XZZ8_9FUNG</name>
<evidence type="ECO:0000256" key="3">
    <source>
        <dbReference type="ARBA" id="ARBA00022692"/>
    </source>
</evidence>
<dbReference type="EMBL" id="JANBOJ010000037">
    <property type="protein sequence ID" value="KAJ1724259.1"/>
    <property type="molecule type" value="Genomic_DNA"/>
</dbReference>
<comment type="similarity">
    <text evidence="7 8">Belongs to the SFT2 family.</text>
</comment>
<dbReference type="OrthoDB" id="73614at2759"/>
<keyword evidence="5 8" id="KW-1133">Transmembrane helix</keyword>
<keyword evidence="3 8" id="KW-0812">Transmembrane</keyword>
<comment type="caution">
    <text evidence="9">The sequence shown here is derived from an EMBL/GenBank/DDBJ whole genome shotgun (WGS) entry which is preliminary data.</text>
</comment>
<dbReference type="AlphaFoldDB" id="A0A9W7XZZ8"/>
<evidence type="ECO:0000256" key="6">
    <source>
        <dbReference type="ARBA" id="ARBA00023136"/>
    </source>
</evidence>
<evidence type="ECO:0000256" key="2">
    <source>
        <dbReference type="ARBA" id="ARBA00022448"/>
    </source>
</evidence>
<comment type="subcellular location">
    <subcellularLocation>
        <location evidence="8">Golgi apparatus membrane</location>
        <topology evidence="8">Multi-pass membrane protein</topology>
    </subcellularLocation>
    <subcellularLocation>
        <location evidence="1">Membrane</location>
        <topology evidence="1">Multi-pass membrane protein</topology>
    </subcellularLocation>
</comment>
<evidence type="ECO:0000256" key="1">
    <source>
        <dbReference type="ARBA" id="ARBA00004141"/>
    </source>
</evidence>
<evidence type="ECO:0000256" key="4">
    <source>
        <dbReference type="ARBA" id="ARBA00022927"/>
    </source>
</evidence>
<dbReference type="InterPro" id="IPR007305">
    <property type="entry name" value="Vesicle_transpt_Got1/SFT2"/>
</dbReference>
<keyword evidence="10" id="KW-1185">Reference proteome</keyword>
<gene>
    <name evidence="9" type="ORF">LPJ53_001472</name>
</gene>
<dbReference type="PANTHER" id="PTHR23137:SF6">
    <property type="entry name" value="VESICLE TRANSPORT PROTEIN"/>
    <property type="match status" value="1"/>
</dbReference>
<feature type="transmembrane region" description="Helical" evidence="8">
    <location>
        <begin position="96"/>
        <end position="114"/>
    </location>
</feature>
<feature type="transmembrane region" description="Helical" evidence="8">
    <location>
        <begin position="35"/>
        <end position="57"/>
    </location>
</feature>
<keyword evidence="6 8" id="KW-0472">Membrane</keyword>
<evidence type="ECO:0000313" key="9">
    <source>
        <dbReference type="EMBL" id="KAJ1724259.1"/>
    </source>
</evidence>
<dbReference type="InterPro" id="IPR011691">
    <property type="entry name" value="Vesicle_transpt_SFT2"/>
</dbReference>
<evidence type="ECO:0000256" key="5">
    <source>
        <dbReference type="ARBA" id="ARBA00022989"/>
    </source>
</evidence>
<dbReference type="Pfam" id="PF04178">
    <property type="entry name" value="Got1"/>
    <property type="match status" value="1"/>
</dbReference>
<evidence type="ECO:0000313" key="10">
    <source>
        <dbReference type="Proteomes" id="UP001149813"/>
    </source>
</evidence>
<dbReference type="GO" id="GO:0000139">
    <property type="term" value="C:Golgi membrane"/>
    <property type="evidence" value="ECO:0007669"/>
    <property type="project" value="UniProtKB-SubCell"/>
</dbReference>
<feature type="transmembrane region" description="Helical" evidence="8">
    <location>
        <begin position="120"/>
        <end position="140"/>
    </location>
</feature>
<evidence type="ECO:0000256" key="8">
    <source>
        <dbReference type="RuleBase" id="RU363111"/>
    </source>
</evidence>
<dbReference type="GO" id="GO:0016192">
    <property type="term" value="P:vesicle-mediated transport"/>
    <property type="evidence" value="ECO:0007669"/>
    <property type="project" value="InterPro"/>
</dbReference>
<evidence type="ECO:0000256" key="7">
    <source>
        <dbReference type="ARBA" id="ARBA00025800"/>
    </source>
</evidence>
<organism evidence="9 10">
    <name type="scientific">Coemansia erecta</name>
    <dbReference type="NCBI Taxonomy" id="147472"/>
    <lineage>
        <taxon>Eukaryota</taxon>
        <taxon>Fungi</taxon>
        <taxon>Fungi incertae sedis</taxon>
        <taxon>Zoopagomycota</taxon>
        <taxon>Kickxellomycotina</taxon>
        <taxon>Kickxellomycetes</taxon>
        <taxon>Kickxellales</taxon>
        <taxon>Kickxellaceae</taxon>
        <taxon>Coemansia</taxon>
    </lineage>
</organism>
<reference evidence="9" key="1">
    <citation type="submission" date="2022-07" db="EMBL/GenBank/DDBJ databases">
        <title>Phylogenomic reconstructions and comparative analyses of Kickxellomycotina fungi.</title>
        <authorList>
            <person name="Reynolds N.K."/>
            <person name="Stajich J.E."/>
            <person name="Barry K."/>
            <person name="Grigoriev I.V."/>
            <person name="Crous P."/>
            <person name="Smith M.E."/>
        </authorList>
    </citation>
    <scope>NUCLEOTIDE SEQUENCE</scope>
    <source>
        <strain evidence="9">NBRC 32514</strain>
    </source>
</reference>
<dbReference type="Proteomes" id="UP001149813">
    <property type="component" value="Unassembled WGS sequence"/>
</dbReference>
<dbReference type="PANTHER" id="PTHR23137">
    <property type="entry name" value="VESICLE TRANSPORT PROTEIN-RELATED"/>
    <property type="match status" value="1"/>
</dbReference>